<feature type="region of interest" description="Disordered" evidence="2">
    <location>
        <begin position="1215"/>
        <end position="1246"/>
    </location>
</feature>
<protein>
    <submittedName>
        <fullName evidence="3">Uncharacterized protein</fullName>
    </submittedName>
</protein>
<accession>A0A078AMT1</accession>
<evidence type="ECO:0000256" key="1">
    <source>
        <dbReference type="SAM" id="Coils"/>
    </source>
</evidence>
<feature type="region of interest" description="Disordered" evidence="2">
    <location>
        <begin position="947"/>
        <end position="970"/>
    </location>
</feature>
<proteinExistence type="predicted"/>
<feature type="coiled-coil region" evidence="1">
    <location>
        <begin position="507"/>
        <end position="537"/>
    </location>
</feature>
<keyword evidence="1" id="KW-0175">Coiled coil</keyword>
<reference evidence="3 4" key="1">
    <citation type="submission" date="2014-06" db="EMBL/GenBank/DDBJ databases">
        <authorList>
            <person name="Swart Estienne"/>
        </authorList>
    </citation>
    <scope>NUCLEOTIDE SEQUENCE [LARGE SCALE GENOMIC DNA]</scope>
    <source>
        <strain evidence="3 4">130c</strain>
    </source>
</reference>
<evidence type="ECO:0000313" key="3">
    <source>
        <dbReference type="EMBL" id="CDW82183.1"/>
    </source>
</evidence>
<dbReference type="InParanoid" id="A0A078AMT1"/>
<feature type="compositionally biased region" description="Polar residues" evidence="2">
    <location>
        <begin position="106"/>
        <end position="117"/>
    </location>
</feature>
<evidence type="ECO:0000313" key="4">
    <source>
        <dbReference type="Proteomes" id="UP000039865"/>
    </source>
</evidence>
<feature type="compositionally biased region" description="Polar residues" evidence="2">
    <location>
        <begin position="1234"/>
        <end position="1246"/>
    </location>
</feature>
<feature type="compositionally biased region" description="Polar residues" evidence="2">
    <location>
        <begin position="218"/>
        <end position="228"/>
    </location>
</feature>
<gene>
    <name evidence="3" type="primary">Contig1242.g1366</name>
    <name evidence="3" type="ORF">STYLEM_11212</name>
</gene>
<dbReference type="Proteomes" id="UP000039865">
    <property type="component" value="Unassembled WGS sequence"/>
</dbReference>
<keyword evidence="4" id="KW-1185">Reference proteome</keyword>
<feature type="region of interest" description="Disordered" evidence="2">
    <location>
        <begin position="106"/>
        <end position="256"/>
    </location>
</feature>
<name>A0A078AMT1_STYLE</name>
<dbReference type="AlphaFoldDB" id="A0A078AMT1"/>
<feature type="compositionally biased region" description="Basic and acidic residues" evidence="2">
    <location>
        <begin position="189"/>
        <end position="202"/>
    </location>
</feature>
<feature type="compositionally biased region" description="Low complexity" evidence="2">
    <location>
        <begin position="1215"/>
        <end position="1233"/>
    </location>
</feature>
<sequence length="1261" mass="147429">MDDIYIAKVALTSDLNHKMQQHQPYQSTKITQKMDSQKQLQGVNSQNLNQSTCNYTYHFQYYIIAYNAQTRLLDTQGNELSYSLGYSESDLNTTLGGIVNQTRLLKQDSSSSQNQAVVVTRPRNLSFGNNGAKNSRRSQYLMKRGTNENSVEHDDTSEPETNHYWSRSRHQQQQHQLGTQQIKYPQQYKRPEKVTPDDDRMGSENISSDEGDEVNPVVATSSSSKNLHQQQQELKQKRDQYRSNEPHTNSNKSFLLKSQNPIDTFMNEETVPNTITQRYEKQAAIDHSNSAKNILNQAQHQKRLQNENEQSTQYQAETNVKQIHQQYNDDYDEEEIQRFNRSILQNFKAYEEPPSQRLMKTDYSNHSLKRFQEGQLGQSQNLNVNIINKNAVKNLDNQSSSLASSQSQHSLMIEREVSNSSKQNLNSNLENIYNNLQQRIIQKVLDTDIKSSGNAHSITRKNNNDHTLDYTHDQLNMSYYGQNVLKNFQRENKQTGQVNKSYLDKKFENLYNENAIKQQKLKRIQELKEMQKIFQEQQECTFSPKICRNELISPRGGVDSSEKANQHGQLKKMRSPQKFYDDMLTFKQQRDLKVSTLRQLEEFTIKSEASIKRGNLMNQKSRAEMFDRLHQEELKKLKLNNLSPQSQVKQENSSSRTREEIVNHLYTDYFIRDTKLKSLQNQVFTQEHNQHQEAINLGRSNQVLANKIQSQVKQAYTEMELEQQDELSFFNLLELMTKCGYIDQFDEELRNQLNSMWMNLIKDQSLNTEATITQRNLLIFLMAVDNIFLDSMKLQPYGPQEKRQFGYFLNEYYYVQNEQEVKKMHMHYQRLYLNRQRRLEELKRQSSNQQLISSPSQKECVFTPNINPKSKQIADESIIKLEQAIRQGTGDNQVKIKVEDLLLSKGQVIQEKLRQQRQIHQQQQEDQYTFSPQLLTSKANQSYLRLQSNSNSVRRKNSSGNPTQGAKSRNVFDKLYAKALTQQKQKVQEKTRFEVVEEQEYEQCTFKPNLNRTQKINQQVTSIIKKSSQFSQQKHKLQNYRNNMNRLTTQRSQPKFANQYKYNNTYEGQENISNLCITSNQNQGSSFVQYLQNDITPQSMKNNLLDEIAEVTAHNRNSFVQPFNEHNLNYDSRQNSEIKNQHQTPKNAKVNRVQFSLNSTYNTGIFETANKIQTLHTIDENANQTQENLRYNLSNKNLANHLEGSRSKKNSQYLIHSNNNNNLNDTLNSSNYNGKQQSNSKSDLTTKQVKQYLKTVIQSSL</sequence>
<dbReference type="EMBL" id="CCKQ01010649">
    <property type="protein sequence ID" value="CDW82183.1"/>
    <property type="molecule type" value="Genomic_DNA"/>
</dbReference>
<feature type="compositionally biased region" description="Basic and acidic residues" evidence="2">
    <location>
        <begin position="234"/>
        <end position="245"/>
    </location>
</feature>
<organism evidence="3 4">
    <name type="scientific">Stylonychia lemnae</name>
    <name type="common">Ciliate</name>
    <dbReference type="NCBI Taxonomy" id="5949"/>
    <lineage>
        <taxon>Eukaryota</taxon>
        <taxon>Sar</taxon>
        <taxon>Alveolata</taxon>
        <taxon>Ciliophora</taxon>
        <taxon>Intramacronucleata</taxon>
        <taxon>Spirotrichea</taxon>
        <taxon>Stichotrichia</taxon>
        <taxon>Sporadotrichida</taxon>
        <taxon>Oxytrichidae</taxon>
        <taxon>Stylonychinae</taxon>
        <taxon>Stylonychia</taxon>
    </lineage>
</organism>
<feature type="compositionally biased region" description="Polar residues" evidence="2">
    <location>
        <begin position="246"/>
        <end position="256"/>
    </location>
</feature>
<evidence type="ECO:0000256" key="2">
    <source>
        <dbReference type="SAM" id="MobiDB-lite"/>
    </source>
</evidence>